<protein>
    <recommendedName>
        <fullName evidence="1">Jacalin-type lectin domain-containing protein</fullName>
    </recommendedName>
</protein>
<dbReference type="InterPro" id="IPR036404">
    <property type="entry name" value="Jacalin-like_lectin_dom_sf"/>
</dbReference>
<sequence>MEQTDATRIFEDDYSSTKLDALYAHSGWSPFATLPDRPWAGLDTSSHIGDSGRWVTRRMLVSMWSTDFEVDNLSVADAFVSAVEGALAYHNDVSRMCALEEVFASWGDVIPMAAIVGCTITATGLLLPDTNLEPVSSVSEPVNPATFRDLNGFIDTQLQIQGKFERTLKYHVTGGRPDILLRQGFDAWLDNIKTTQGWDIIKVTKVIPITDILDHAIQQRIKQLYANRNVFFRSPSIGGSSQFGFEGDGNGLYLVRRIEIGFSNECIESLSIRYADGAIAGPYGLSGNTTRLDTLVLAQGEFVTDIFIWPTDHFIASLQLVKNTGYVSPIYGATRGITQPLRLLNGNGKALAGLSGGYDNVGITQLQVGHKFTSQIGRRLRVLCRLYGVAISNLSTTNARQPHLLEARTETFGMTSVVLEIGPPHEYRESPQEVQVLVISVTFKQHIPRSLMDTQRIKNPQFMERKMGQ</sequence>
<dbReference type="AlphaFoldDB" id="A0A8H3H3U4"/>
<name>A0A8H3H3U4_9AGAM</name>
<dbReference type="EMBL" id="CAJMWV010003372">
    <property type="protein sequence ID" value="CAE6480834.1"/>
    <property type="molecule type" value="Genomic_DNA"/>
</dbReference>
<dbReference type="Proteomes" id="UP000663831">
    <property type="component" value="Unassembled WGS sequence"/>
</dbReference>
<dbReference type="Pfam" id="PF01419">
    <property type="entry name" value="Jacalin"/>
    <property type="match status" value="1"/>
</dbReference>
<dbReference type="InterPro" id="IPR001229">
    <property type="entry name" value="Jacalin-like_lectin_dom"/>
</dbReference>
<accession>A0A8H3H3U4</accession>
<proteinExistence type="predicted"/>
<dbReference type="Gene3D" id="2.100.10.30">
    <property type="entry name" value="Jacalin-like lectin domain"/>
    <property type="match status" value="1"/>
</dbReference>
<dbReference type="Pfam" id="PF22693">
    <property type="entry name" value="MACPF_1"/>
    <property type="match status" value="1"/>
</dbReference>
<reference evidence="2" key="1">
    <citation type="submission" date="2021-01" db="EMBL/GenBank/DDBJ databases">
        <authorList>
            <person name="Kaushik A."/>
        </authorList>
    </citation>
    <scope>NUCLEOTIDE SEQUENCE</scope>
    <source>
        <strain evidence="2">AG3-1AP</strain>
    </source>
</reference>
<gene>
    <name evidence="2" type="ORF">RDB_LOCUS99117</name>
</gene>
<feature type="domain" description="Jacalin-type lectin" evidence="1">
    <location>
        <begin position="231"/>
        <end position="372"/>
    </location>
</feature>
<dbReference type="InterPro" id="IPR054586">
    <property type="entry name" value="MACPF_1_fungal"/>
</dbReference>
<evidence type="ECO:0000313" key="2">
    <source>
        <dbReference type="EMBL" id="CAE6480834.1"/>
    </source>
</evidence>
<organism evidence="2 3">
    <name type="scientific">Rhizoctonia solani</name>
    <dbReference type="NCBI Taxonomy" id="456999"/>
    <lineage>
        <taxon>Eukaryota</taxon>
        <taxon>Fungi</taxon>
        <taxon>Dikarya</taxon>
        <taxon>Basidiomycota</taxon>
        <taxon>Agaricomycotina</taxon>
        <taxon>Agaricomycetes</taxon>
        <taxon>Cantharellales</taxon>
        <taxon>Ceratobasidiaceae</taxon>
        <taxon>Rhizoctonia</taxon>
    </lineage>
</organism>
<dbReference type="SUPFAM" id="SSF51101">
    <property type="entry name" value="Mannose-binding lectins"/>
    <property type="match status" value="1"/>
</dbReference>
<evidence type="ECO:0000313" key="3">
    <source>
        <dbReference type="Proteomes" id="UP000663831"/>
    </source>
</evidence>
<comment type="caution">
    <text evidence="2">The sequence shown here is derived from an EMBL/GenBank/DDBJ whole genome shotgun (WGS) entry which is preliminary data.</text>
</comment>
<evidence type="ECO:0000259" key="1">
    <source>
        <dbReference type="PROSITE" id="PS51752"/>
    </source>
</evidence>
<dbReference type="PROSITE" id="PS51752">
    <property type="entry name" value="JACALIN_LECTIN"/>
    <property type="match status" value="1"/>
</dbReference>